<name>A0AA41QRN3_9HYPH</name>
<feature type="compositionally biased region" description="Low complexity" evidence="1">
    <location>
        <begin position="119"/>
        <end position="132"/>
    </location>
</feature>
<comment type="caution">
    <text evidence="2">The sequence shown here is derived from an EMBL/GenBank/DDBJ whole genome shotgun (WGS) entry which is preliminary data.</text>
</comment>
<feature type="region of interest" description="Disordered" evidence="1">
    <location>
        <begin position="119"/>
        <end position="166"/>
    </location>
</feature>
<dbReference type="SUPFAM" id="SSF160059">
    <property type="entry name" value="PriA/YqbF domain"/>
    <property type="match status" value="1"/>
</dbReference>
<dbReference type="AlphaFoldDB" id="A0AA41QRN3"/>
<proteinExistence type="predicted"/>
<protein>
    <submittedName>
        <fullName evidence="2">Uncharacterized protein</fullName>
    </submittedName>
</protein>
<gene>
    <name evidence="2" type="ORF">ML536_19930</name>
</gene>
<dbReference type="EMBL" id="JALAZD010000004">
    <property type="protein sequence ID" value="MCI0129108.1"/>
    <property type="molecule type" value="Genomic_DNA"/>
</dbReference>
<keyword evidence="3" id="KW-1185">Reference proteome</keyword>
<organism evidence="2 3">
    <name type="scientific">Paradevosia shaoguanensis</name>
    <dbReference type="NCBI Taxonomy" id="1335043"/>
    <lineage>
        <taxon>Bacteria</taxon>
        <taxon>Pseudomonadati</taxon>
        <taxon>Pseudomonadota</taxon>
        <taxon>Alphaproteobacteria</taxon>
        <taxon>Hyphomicrobiales</taxon>
        <taxon>Devosiaceae</taxon>
        <taxon>Paradevosia</taxon>
    </lineage>
</organism>
<evidence type="ECO:0000256" key="1">
    <source>
        <dbReference type="SAM" id="MobiDB-lite"/>
    </source>
</evidence>
<evidence type="ECO:0000313" key="2">
    <source>
        <dbReference type="EMBL" id="MCI0129108.1"/>
    </source>
</evidence>
<dbReference type="RefSeq" id="WP_281737074.1">
    <property type="nucleotide sequence ID" value="NZ_JAKETQ010000004.1"/>
</dbReference>
<sequence>MSDIVLPKSLEEAKAALETAGTAVAAAQTAIEAAKTAKDKKAAEALGYEAESATLLAQAFVEAFANAPATVFEAVQRQAEAEGKARELEATIPDLRGAEKSEALSMVNDLQRQAMAWQAVAGAPAPGSDGASHQNESQAKAPEGNAVAAPPQESADTDGSGVASGADLRGEQGVVIIDEAFVDGGAGAAEPLEPGGVIDALLDIEPEVLDRAAELMADVAKGEITFEDVDFQFDPLDGHLSLKKSGSDLSDGNVITVIGPPQGRRRAGFWFGSEPRTVTVDVDQMELIKNDPSLSFKIGVQELGGKFPLFDRSSRPTVEDLLDDAGDPVPVTVLGPAAGRRRAGRQFTAEPVTFLPTREQLEQLVADLQLSIAPA</sequence>
<reference evidence="2" key="1">
    <citation type="submission" date="2022-03" db="EMBL/GenBank/DDBJ databases">
        <title>The complete genome sequence of a Methyloterrigena soli.</title>
        <authorList>
            <person name="Zi Z."/>
        </authorList>
    </citation>
    <scope>NUCLEOTIDE SEQUENCE</scope>
    <source>
        <strain evidence="2">M48</strain>
    </source>
</reference>
<dbReference type="Proteomes" id="UP001156140">
    <property type="component" value="Unassembled WGS sequence"/>
</dbReference>
<accession>A0AA41QRN3</accession>
<evidence type="ECO:0000313" key="3">
    <source>
        <dbReference type="Proteomes" id="UP001156140"/>
    </source>
</evidence>